<dbReference type="PANTHER" id="PTHR46564">
    <property type="entry name" value="TRANSPOSASE"/>
    <property type="match status" value="1"/>
</dbReference>
<dbReference type="Pfam" id="PF13358">
    <property type="entry name" value="DDE_3"/>
    <property type="match status" value="1"/>
</dbReference>
<sequence>MECTRETDGRKNDSLTQEYIRNQVVKAIKAGRHPRDVAEIFGISERHVYRILAAYFSGGKNALLTKKSTGRPCKLSVDEIQWLEQAIREQTPCQFKFEFALWTLRTVQQLIRDRFDKELSISATRQLLHSLGFTPQKPRLKAWQQDDALVQQWHQQDFPHIQQQAKAVGASLYFADEAGIRSTDRLGRTCAPAGETPVLQGSGTRFGINMLSAIGSRGECEFMICDGRMNAGIFLDFLKRLMTGKSKPVYLIFDGQPIHRAKIVEEYVASTQGMLRLFYLPGYPPKLNPDEQVWAHVKREVTAKINFLIFPTPRMPADYLRTFLNDKLFWYISNFKNVTVSAMGKKLIFLFFLSHFSMALGGDAIIKHRVIAKSANTPKVGVELYPTEIVEVIEKKDRFSIIKRKDEGLRYLIDIPVRHEHYAAGKIEISNSALVTLGEFRRIAKWGGVKKLEMHEKIDSEETCTISELGIAKCVDSGNANSPLGERKYKMLRYRELIVFAEISKSMQEISSISQDEIFLEVKPGKLCHLASINDDECSEFIWKNAKPVIFFHK</sequence>
<dbReference type="InterPro" id="IPR047655">
    <property type="entry name" value="Transpos_IS630-like"/>
</dbReference>
<protein>
    <submittedName>
        <fullName evidence="3">IS630 family transposase</fullName>
    </submittedName>
</protein>
<dbReference type="Proteomes" id="UP001172778">
    <property type="component" value="Unassembled WGS sequence"/>
</dbReference>
<dbReference type="Gene3D" id="3.30.420.10">
    <property type="entry name" value="Ribonuclease H-like superfamily/Ribonuclease H"/>
    <property type="match status" value="1"/>
</dbReference>
<dbReference type="EMBL" id="JARRAF010000076">
    <property type="protein sequence ID" value="MDK2126967.1"/>
    <property type="molecule type" value="Genomic_DNA"/>
</dbReference>
<comment type="caution">
    <text evidence="3">The sequence shown here is derived from an EMBL/GenBank/DDBJ whole genome shotgun (WGS) entry which is preliminary data.</text>
</comment>
<dbReference type="Pfam" id="PF13592">
    <property type="entry name" value="HTH_33"/>
    <property type="match status" value="1"/>
</dbReference>
<feature type="domain" description="Winged helix-turn helix" evidence="2">
    <location>
        <begin position="98"/>
        <end position="155"/>
    </location>
</feature>
<name>A0ABT7E3R8_9NEIS</name>
<feature type="domain" description="Tc1-like transposase DDE" evidence="1">
    <location>
        <begin position="172"/>
        <end position="304"/>
    </location>
</feature>
<organism evidence="3 4">
    <name type="scientific">Parachitinimonas caeni</name>
    <dbReference type="NCBI Taxonomy" id="3031301"/>
    <lineage>
        <taxon>Bacteria</taxon>
        <taxon>Pseudomonadati</taxon>
        <taxon>Pseudomonadota</taxon>
        <taxon>Betaproteobacteria</taxon>
        <taxon>Neisseriales</taxon>
        <taxon>Chitinibacteraceae</taxon>
        <taxon>Parachitinimonas</taxon>
    </lineage>
</organism>
<dbReference type="SUPFAM" id="SSF46689">
    <property type="entry name" value="Homeodomain-like"/>
    <property type="match status" value="1"/>
</dbReference>
<dbReference type="RefSeq" id="WP_284103290.1">
    <property type="nucleotide sequence ID" value="NZ_JARRAF010000076.1"/>
</dbReference>
<dbReference type="InterPro" id="IPR038717">
    <property type="entry name" value="Tc1-like_DDE_dom"/>
</dbReference>
<dbReference type="InterPro" id="IPR025959">
    <property type="entry name" value="Winged_HTH_dom"/>
</dbReference>
<gene>
    <name evidence="3" type="ORF">PZA18_23265</name>
</gene>
<evidence type="ECO:0000259" key="1">
    <source>
        <dbReference type="Pfam" id="PF13358"/>
    </source>
</evidence>
<proteinExistence type="predicted"/>
<keyword evidence="4" id="KW-1185">Reference proteome</keyword>
<dbReference type="Pfam" id="PF13551">
    <property type="entry name" value="HTH_29"/>
    <property type="match status" value="1"/>
</dbReference>
<dbReference type="PANTHER" id="PTHR46564:SF1">
    <property type="entry name" value="TRANSPOSASE"/>
    <property type="match status" value="1"/>
</dbReference>
<dbReference type="NCBIfam" id="NF033545">
    <property type="entry name" value="transpos_IS630"/>
    <property type="match status" value="1"/>
</dbReference>
<dbReference type="InterPro" id="IPR009057">
    <property type="entry name" value="Homeodomain-like_sf"/>
</dbReference>
<evidence type="ECO:0000313" key="3">
    <source>
        <dbReference type="EMBL" id="MDK2126967.1"/>
    </source>
</evidence>
<reference evidence="3" key="1">
    <citation type="submission" date="2023-03" db="EMBL/GenBank/DDBJ databases">
        <title>Chitinimonas shenzhenensis gen. nov., sp. nov., a novel member of family Burkholderiaceae isolated from activated sludge collected in Shen Zhen, China.</title>
        <authorList>
            <person name="Wang X."/>
        </authorList>
    </citation>
    <scope>NUCLEOTIDE SEQUENCE</scope>
    <source>
        <strain evidence="3">DQS-5</strain>
    </source>
</reference>
<evidence type="ECO:0000259" key="2">
    <source>
        <dbReference type="Pfam" id="PF13592"/>
    </source>
</evidence>
<dbReference type="InterPro" id="IPR036397">
    <property type="entry name" value="RNaseH_sf"/>
</dbReference>
<evidence type="ECO:0000313" key="4">
    <source>
        <dbReference type="Proteomes" id="UP001172778"/>
    </source>
</evidence>
<accession>A0ABT7E3R8</accession>